<evidence type="ECO:0000256" key="7">
    <source>
        <dbReference type="SAM" id="MobiDB-lite"/>
    </source>
</evidence>
<evidence type="ECO:0000313" key="11">
    <source>
        <dbReference type="Proteomes" id="UP000197065"/>
    </source>
</evidence>
<feature type="domain" description="Flagellar basal body rod protein N-terminal" evidence="8">
    <location>
        <begin position="7"/>
        <end position="34"/>
    </location>
</feature>
<evidence type="ECO:0000256" key="2">
    <source>
        <dbReference type="ARBA" id="ARBA00009677"/>
    </source>
</evidence>
<feature type="region of interest" description="Disordered" evidence="7">
    <location>
        <begin position="71"/>
        <end position="91"/>
    </location>
</feature>
<evidence type="ECO:0000259" key="8">
    <source>
        <dbReference type="Pfam" id="PF00460"/>
    </source>
</evidence>
<comment type="subcellular location">
    <subcellularLocation>
        <location evidence="1 6">Bacterial flagellum basal body</location>
    </subcellularLocation>
</comment>
<evidence type="ECO:0000256" key="5">
    <source>
        <dbReference type="ARBA" id="ARBA00025933"/>
    </source>
</evidence>
<feature type="domain" description="Flagellar basal-body/hook protein C-terminal" evidence="9">
    <location>
        <begin position="89"/>
        <end position="133"/>
    </location>
</feature>
<keyword evidence="10" id="KW-0969">Cilium</keyword>
<keyword evidence="10" id="KW-0282">Flagellum</keyword>
<gene>
    <name evidence="10" type="ORF">SAMN07250955_103341</name>
</gene>
<dbReference type="Pfam" id="PF00460">
    <property type="entry name" value="Flg_bb_rod"/>
    <property type="match status" value="1"/>
</dbReference>
<dbReference type="GO" id="GO:0071978">
    <property type="term" value="P:bacterial-type flagellum-dependent swarming motility"/>
    <property type="evidence" value="ECO:0007669"/>
    <property type="project" value="TreeGrafter"/>
</dbReference>
<keyword evidence="11" id="KW-1185">Reference proteome</keyword>
<dbReference type="NCBIfam" id="TIGR01395">
    <property type="entry name" value="FlgC"/>
    <property type="match status" value="1"/>
</dbReference>
<evidence type="ECO:0000256" key="6">
    <source>
        <dbReference type="RuleBase" id="RU362062"/>
    </source>
</evidence>
<dbReference type="RefSeq" id="WP_088560555.1">
    <property type="nucleotide sequence ID" value="NZ_FYEH01000003.1"/>
</dbReference>
<dbReference type="OrthoDB" id="9813951at2"/>
<accession>A0A212QUW9</accession>
<reference evidence="10 11" key="1">
    <citation type="submission" date="2017-06" db="EMBL/GenBank/DDBJ databases">
        <authorList>
            <person name="Kim H.J."/>
            <person name="Triplett B.A."/>
        </authorList>
    </citation>
    <scope>NUCLEOTIDE SEQUENCE [LARGE SCALE GENOMIC DNA]</scope>
    <source>
        <strain evidence="10 11">B29T1</strain>
    </source>
</reference>
<dbReference type="Pfam" id="PF06429">
    <property type="entry name" value="Flg_bbr_C"/>
    <property type="match status" value="1"/>
</dbReference>
<dbReference type="Proteomes" id="UP000197065">
    <property type="component" value="Unassembled WGS sequence"/>
</dbReference>
<dbReference type="PANTHER" id="PTHR30435:SF2">
    <property type="entry name" value="FLAGELLAR BASAL-BODY ROD PROTEIN FLGC"/>
    <property type="match status" value="1"/>
</dbReference>
<protein>
    <recommendedName>
        <fullName evidence="3 6">Flagellar basal-body rod protein FlgC</fullName>
    </recommendedName>
</protein>
<evidence type="ECO:0000259" key="9">
    <source>
        <dbReference type="Pfam" id="PF06429"/>
    </source>
</evidence>
<name>A0A212QUW9_9PROT</name>
<comment type="similarity">
    <text evidence="2">Belongs to the flagella basal body rod proteins family.</text>
</comment>
<comment type="subunit">
    <text evidence="5 6">The basal body constitutes a major portion of the flagellar organelle and consists of four rings (L,P,S, and M) mounted on a central rod. The rod consists of about 26 subunits of FlgG in the distal portion, and FlgB, FlgC and FlgF are thought to build up the proximal portion of the rod with about 6 subunits each.</text>
</comment>
<dbReference type="GO" id="GO:0030694">
    <property type="term" value="C:bacterial-type flagellum basal body, rod"/>
    <property type="evidence" value="ECO:0007669"/>
    <property type="project" value="UniProtKB-UniRule"/>
</dbReference>
<evidence type="ECO:0000256" key="3">
    <source>
        <dbReference type="ARBA" id="ARBA00017941"/>
    </source>
</evidence>
<keyword evidence="4 6" id="KW-0975">Bacterial flagellum</keyword>
<organism evidence="10 11">
    <name type="scientific">Arboricoccus pini</name>
    <dbReference type="NCBI Taxonomy" id="1963835"/>
    <lineage>
        <taxon>Bacteria</taxon>
        <taxon>Pseudomonadati</taxon>
        <taxon>Pseudomonadota</taxon>
        <taxon>Alphaproteobacteria</taxon>
        <taxon>Geminicoccales</taxon>
        <taxon>Geminicoccaceae</taxon>
        <taxon>Arboricoccus</taxon>
    </lineage>
</organism>
<proteinExistence type="inferred from homology"/>
<dbReference type="InterPro" id="IPR001444">
    <property type="entry name" value="Flag_bb_rod_N"/>
</dbReference>
<keyword evidence="10" id="KW-0966">Cell projection</keyword>
<dbReference type="InterPro" id="IPR006299">
    <property type="entry name" value="FlgC"/>
</dbReference>
<evidence type="ECO:0000313" key="10">
    <source>
        <dbReference type="EMBL" id="SNB63480.1"/>
    </source>
</evidence>
<dbReference type="PANTHER" id="PTHR30435">
    <property type="entry name" value="FLAGELLAR PROTEIN"/>
    <property type="match status" value="1"/>
</dbReference>
<dbReference type="InterPro" id="IPR010930">
    <property type="entry name" value="Flg_bb/hook_C_dom"/>
</dbReference>
<dbReference type="AlphaFoldDB" id="A0A212QUW9"/>
<sequence>MDLNAAMRIASAGMRTQSARLRVVSENIANAESTGTTPGADAYRRKTVIFGQALDRELGTKLVTISRYDTDKSDEPMRLDPGNPAADADGYVKMPNVNSLVELMDMREAQRSYEANLNAQSMARSMLEKTISLLKS</sequence>
<evidence type="ECO:0000256" key="1">
    <source>
        <dbReference type="ARBA" id="ARBA00004117"/>
    </source>
</evidence>
<dbReference type="EMBL" id="FYEH01000003">
    <property type="protein sequence ID" value="SNB63480.1"/>
    <property type="molecule type" value="Genomic_DNA"/>
</dbReference>
<evidence type="ECO:0000256" key="4">
    <source>
        <dbReference type="ARBA" id="ARBA00023143"/>
    </source>
</evidence>